<sequence length="294" mass="33080">MAVYTLLSSSPGQGDEDAPATSWGPFNANGNDPSRRRRCYRTSEPTDCSVWFVLCACMVSVIASWVHIGAVQPTPPLAKSSQTKLTYPNPYVGLESAVLTEAARPAPIINFPLLLAQINSSDPTAVYVQQPHWNSLFGMIYPEDREFMVSNEVSTITQFRTLDFGMERCVVTLGIPSEEGIEDLPEKTVFRPDGPFTLEIWTLDSDERIDPTALTWANRPPMSDLLATMIVQPGYNLLDSMPFPCPARTFLAFEIRCSTPTCYLRFRQDKKTPRLAFFVTQYNTRYDPRPNEEE</sequence>
<evidence type="ECO:0000313" key="5">
    <source>
        <dbReference type="Proteomes" id="UP001215280"/>
    </source>
</evidence>
<keyword evidence="5" id="KW-1185">Reference proteome</keyword>
<evidence type="ECO:0000256" key="1">
    <source>
        <dbReference type="SAM" id="MobiDB-lite"/>
    </source>
</evidence>
<feature type="domain" description="Ubiquitin 3 binding protein But2 C-terminal" evidence="3">
    <location>
        <begin position="111"/>
        <end position="270"/>
    </location>
</feature>
<proteinExistence type="predicted"/>
<keyword evidence="2" id="KW-1133">Transmembrane helix</keyword>
<gene>
    <name evidence="4" type="ORF">DFH07DRAFT_943075</name>
</gene>
<dbReference type="AlphaFoldDB" id="A0AAD7IIL0"/>
<evidence type="ECO:0000256" key="2">
    <source>
        <dbReference type="SAM" id="Phobius"/>
    </source>
</evidence>
<evidence type="ECO:0000313" key="4">
    <source>
        <dbReference type="EMBL" id="KAJ7744016.1"/>
    </source>
</evidence>
<comment type="caution">
    <text evidence="4">The sequence shown here is derived from an EMBL/GenBank/DDBJ whole genome shotgun (WGS) entry which is preliminary data.</text>
</comment>
<dbReference type="InterPro" id="IPR018620">
    <property type="entry name" value="Ubiquitin3-bd_protein_But2_C"/>
</dbReference>
<dbReference type="Proteomes" id="UP001215280">
    <property type="component" value="Unassembled WGS sequence"/>
</dbReference>
<name>A0AAD7IIL0_9AGAR</name>
<reference evidence="4" key="1">
    <citation type="submission" date="2023-03" db="EMBL/GenBank/DDBJ databases">
        <title>Massive genome expansion in bonnet fungi (Mycena s.s.) driven by repeated elements and novel gene families across ecological guilds.</title>
        <authorList>
            <consortium name="Lawrence Berkeley National Laboratory"/>
            <person name="Harder C.B."/>
            <person name="Miyauchi S."/>
            <person name="Viragh M."/>
            <person name="Kuo A."/>
            <person name="Thoen E."/>
            <person name="Andreopoulos B."/>
            <person name="Lu D."/>
            <person name="Skrede I."/>
            <person name="Drula E."/>
            <person name="Henrissat B."/>
            <person name="Morin E."/>
            <person name="Kohler A."/>
            <person name="Barry K."/>
            <person name="LaButti K."/>
            <person name="Morin E."/>
            <person name="Salamov A."/>
            <person name="Lipzen A."/>
            <person name="Mereny Z."/>
            <person name="Hegedus B."/>
            <person name="Baldrian P."/>
            <person name="Stursova M."/>
            <person name="Weitz H."/>
            <person name="Taylor A."/>
            <person name="Grigoriev I.V."/>
            <person name="Nagy L.G."/>
            <person name="Martin F."/>
            <person name="Kauserud H."/>
        </authorList>
    </citation>
    <scope>NUCLEOTIDE SEQUENCE</scope>
    <source>
        <strain evidence="4">CBHHK188m</strain>
    </source>
</reference>
<feature type="transmembrane region" description="Helical" evidence="2">
    <location>
        <begin position="50"/>
        <end position="71"/>
    </location>
</feature>
<dbReference type="Pfam" id="PF09792">
    <property type="entry name" value="But2"/>
    <property type="match status" value="1"/>
</dbReference>
<evidence type="ECO:0000259" key="3">
    <source>
        <dbReference type="Pfam" id="PF09792"/>
    </source>
</evidence>
<organism evidence="4 5">
    <name type="scientific">Mycena maculata</name>
    <dbReference type="NCBI Taxonomy" id="230809"/>
    <lineage>
        <taxon>Eukaryota</taxon>
        <taxon>Fungi</taxon>
        <taxon>Dikarya</taxon>
        <taxon>Basidiomycota</taxon>
        <taxon>Agaricomycotina</taxon>
        <taxon>Agaricomycetes</taxon>
        <taxon>Agaricomycetidae</taxon>
        <taxon>Agaricales</taxon>
        <taxon>Marasmiineae</taxon>
        <taxon>Mycenaceae</taxon>
        <taxon>Mycena</taxon>
    </lineage>
</organism>
<keyword evidence="2" id="KW-0472">Membrane</keyword>
<dbReference type="EMBL" id="JARJLG010000109">
    <property type="protein sequence ID" value="KAJ7744016.1"/>
    <property type="molecule type" value="Genomic_DNA"/>
</dbReference>
<accession>A0AAD7IIL0</accession>
<feature type="region of interest" description="Disordered" evidence="1">
    <location>
        <begin position="7"/>
        <end position="37"/>
    </location>
</feature>
<keyword evidence="2" id="KW-0812">Transmembrane</keyword>
<protein>
    <recommendedName>
        <fullName evidence="3">Ubiquitin 3 binding protein But2 C-terminal domain-containing protein</fullName>
    </recommendedName>
</protein>